<dbReference type="InterPro" id="IPR044926">
    <property type="entry name" value="RGS_subdomain_2"/>
</dbReference>
<keyword evidence="4" id="KW-1185">Reference proteome</keyword>
<dbReference type="Gene3D" id="1.10.167.10">
    <property type="entry name" value="Regulator of G-protein Signalling 4, domain 2"/>
    <property type="match status" value="3"/>
</dbReference>
<evidence type="ECO:0000313" key="4">
    <source>
        <dbReference type="Proteomes" id="UP001059041"/>
    </source>
</evidence>
<dbReference type="GO" id="GO:0001965">
    <property type="term" value="F:G-protein alpha-subunit binding"/>
    <property type="evidence" value="ECO:0007669"/>
    <property type="project" value="InterPro"/>
</dbReference>
<dbReference type="GO" id="GO:0009966">
    <property type="term" value="P:regulation of signal transduction"/>
    <property type="evidence" value="ECO:0007669"/>
    <property type="project" value="InterPro"/>
</dbReference>
<dbReference type="InterPro" id="IPR016137">
    <property type="entry name" value="RGS"/>
</dbReference>
<reference evidence="3" key="1">
    <citation type="submission" date="2021-02" db="EMBL/GenBank/DDBJ databases">
        <title>Comparative genomics reveals that relaxation of natural selection precedes convergent phenotypic evolution of cavefish.</title>
        <authorList>
            <person name="Peng Z."/>
        </authorList>
    </citation>
    <scope>NUCLEOTIDE SEQUENCE</scope>
    <source>
        <tissue evidence="3">Muscle</tissue>
    </source>
</reference>
<dbReference type="InterPro" id="IPR042651">
    <property type="entry name" value="Rgs22"/>
</dbReference>
<dbReference type="AlphaFoldDB" id="A0A9W7WPU5"/>
<protein>
    <submittedName>
        <fullName evidence="3">Regulator of G-protein signaling 22</fullName>
    </submittedName>
</protein>
<name>A0A9W7WPU5_TRIRA</name>
<dbReference type="GO" id="GO:0005737">
    <property type="term" value="C:cytoplasm"/>
    <property type="evidence" value="ECO:0007669"/>
    <property type="project" value="TreeGrafter"/>
</dbReference>
<dbReference type="PROSITE" id="PS50132">
    <property type="entry name" value="RGS"/>
    <property type="match status" value="2"/>
</dbReference>
<evidence type="ECO:0000256" key="1">
    <source>
        <dbReference type="SAM" id="MobiDB-lite"/>
    </source>
</evidence>
<accession>A0A9W7WPU5</accession>
<feature type="compositionally biased region" description="Polar residues" evidence="1">
    <location>
        <begin position="882"/>
        <end position="892"/>
    </location>
</feature>
<feature type="domain" description="RGS" evidence="2">
    <location>
        <begin position="643"/>
        <end position="749"/>
    </location>
</feature>
<feature type="compositionally biased region" description="Polar residues" evidence="1">
    <location>
        <begin position="836"/>
        <end position="866"/>
    </location>
</feature>
<dbReference type="GO" id="GO:0005634">
    <property type="term" value="C:nucleus"/>
    <property type="evidence" value="ECO:0007669"/>
    <property type="project" value="TreeGrafter"/>
</dbReference>
<sequence>QEEHLTSDQTFSEFFNDFLMLPVFGAAVRYDGMSGGFELLDQTAADRSCHIRSSLHELQSKSLSEPHWIPAEPLPDNRYTVTCLDRDECIQWLKRDILAFFLQSDSYFEYRLAKCVCQLSGSQTPEHHVTVDDIQQSQAYPEPVKTQTSETSRVCGARETFMCFKRSLSGAQGDVILSLWMDIERLKTLNTHTKSRYLVWMRGQYLVSVNVELLSRLGLKCSIRWQEDKLCDVQPRLLEILMLYWGQRFTHCLCDDWCVSELTLSCACVNVRRSYPPAHVTTHICTDNRVDSSQMCLLMDVLRTESRSGSVFTHFCQNSGNQLWENAVHFCSELSQYIQLFCMSTFDPYRVQQTAQLLYGVYVCSGAQMSVVLSEENRRTVLTRLTPPFEDLFDQAEEHALNVLLEPWTLFSDQTTESLKRVTKRPEVRYAETELFHTLQNLYTHTQRNLPQVFRSPPAPAEVTRAPDLWSNVPDRFRGIRLDSLIRNRSQLQHFLSFLEKNSVSVYLQFCLDVEQLKKTPVSDEALMKERHTDITTKYCNNNFLCGPNSPASKDQQMRLAAGVMCVSLLSELQSAVQKRLEVDWLPLFLSSSEFITRHKPQCQAAGVACEQQPVVSHWRRRQFYQQQVNGGGVMASCEVSVSLRKALLNPVTCLQFQKFLSVCGDLLENDLLFWLEVQRYKDLCHSHCDDVMIQKKISIIFSRFITSTTPPALQIHIPPELAQHITSSRRALGPYVFREAQVCVFKQLLTHWPDFLAFHAAIGEDNVLRVLEHKQWRERHRREMGKQEDKLSEDDETHAVSDEDLQENSDMTSYKISWCYSKHMAALEHEKTLSEEVTSSCGTDSRSASSVSRTNTQTGQQNLRNTRLRPSVSKHTDRVTAHNTELTQDNM</sequence>
<dbReference type="PANTHER" id="PTHR46583:SF1">
    <property type="entry name" value="REGULATOR OF G-PROTEIN SIGNALING 22"/>
    <property type="match status" value="1"/>
</dbReference>
<dbReference type="CDD" id="cd08725">
    <property type="entry name" value="RGS_RGS22_4"/>
    <property type="match status" value="1"/>
</dbReference>
<feature type="compositionally biased region" description="Acidic residues" evidence="1">
    <location>
        <begin position="792"/>
        <end position="808"/>
    </location>
</feature>
<dbReference type="SMART" id="SM00315">
    <property type="entry name" value="RGS"/>
    <property type="match status" value="2"/>
</dbReference>
<dbReference type="SUPFAM" id="SSF48097">
    <property type="entry name" value="Regulator of G-protein signaling, RGS"/>
    <property type="match status" value="3"/>
</dbReference>
<organism evidence="3 4">
    <name type="scientific">Triplophysa rosa</name>
    <name type="common">Cave loach</name>
    <dbReference type="NCBI Taxonomy" id="992332"/>
    <lineage>
        <taxon>Eukaryota</taxon>
        <taxon>Metazoa</taxon>
        <taxon>Chordata</taxon>
        <taxon>Craniata</taxon>
        <taxon>Vertebrata</taxon>
        <taxon>Euteleostomi</taxon>
        <taxon>Actinopterygii</taxon>
        <taxon>Neopterygii</taxon>
        <taxon>Teleostei</taxon>
        <taxon>Ostariophysi</taxon>
        <taxon>Cypriniformes</taxon>
        <taxon>Nemacheilidae</taxon>
        <taxon>Triplophysa</taxon>
    </lineage>
</organism>
<feature type="non-terminal residue" evidence="3">
    <location>
        <position position="892"/>
    </location>
</feature>
<feature type="region of interest" description="Disordered" evidence="1">
    <location>
        <begin position="833"/>
        <end position="892"/>
    </location>
</feature>
<dbReference type="Pfam" id="PF00615">
    <property type="entry name" value="RGS"/>
    <property type="match status" value="2"/>
</dbReference>
<evidence type="ECO:0000313" key="3">
    <source>
        <dbReference type="EMBL" id="KAI7806136.1"/>
    </source>
</evidence>
<dbReference type="InterPro" id="IPR048074">
    <property type="entry name" value="RGS22_RGS_fourth"/>
</dbReference>
<gene>
    <name evidence="3" type="ORF">IRJ41_000901</name>
</gene>
<feature type="domain" description="RGS" evidence="2">
    <location>
        <begin position="481"/>
        <end position="595"/>
    </location>
</feature>
<feature type="region of interest" description="Disordered" evidence="1">
    <location>
        <begin position="780"/>
        <end position="809"/>
    </location>
</feature>
<dbReference type="Proteomes" id="UP001059041">
    <property type="component" value="Linkage Group LG8"/>
</dbReference>
<dbReference type="InterPro" id="IPR036305">
    <property type="entry name" value="RGS_sf"/>
</dbReference>
<proteinExistence type="predicted"/>
<dbReference type="PANTHER" id="PTHR46583">
    <property type="entry name" value="REGULATOR OF G-PROTEIN SIGNALING 22"/>
    <property type="match status" value="1"/>
</dbReference>
<evidence type="ECO:0000259" key="2">
    <source>
        <dbReference type="PROSITE" id="PS50132"/>
    </source>
</evidence>
<dbReference type="EMBL" id="JAFHDT010000008">
    <property type="protein sequence ID" value="KAI7806136.1"/>
    <property type="molecule type" value="Genomic_DNA"/>
</dbReference>
<comment type="caution">
    <text evidence="3">The sequence shown here is derived from an EMBL/GenBank/DDBJ whole genome shotgun (WGS) entry which is preliminary data.</text>
</comment>